<organism evidence="1 2">
    <name type="scientific">Lophiotrema nucula</name>
    <dbReference type="NCBI Taxonomy" id="690887"/>
    <lineage>
        <taxon>Eukaryota</taxon>
        <taxon>Fungi</taxon>
        <taxon>Dikarya</taxon>
        <taxon>Ascomycota</taxon>
        <taxon>Pezizomycotina</taxon>
        <taxon>Dothideomycetes</taxon>
        <taxon>Pleosporomycetidae</taxon>
        <taxon>Pleosporales</taxon>
        <taxon>Lophiotremataceae</taxon>
        <taxon>Lophiotrema</taxon>
    </lineage>
</organism>
<dbReference type="OrthoDB" id="4159781at2759"/>
<dbReference type="EMBL" id="ML977389">
    <property type="protein sequence ID" value="KAF2105256.1"/>
    <property type="molecule type" value="Genomic_DNA"/>
</dbReference>
<dbReference type="Proteomes" id="UP000799770">
    <property type="component" value="Unassembled WGS sequence"/>
</dbReference>
<protein>
    <recommendedName>
        <fullName evidence="3">Fungal-specific transcription factor domain-containing protein</fullName>
    </recommendedName>
</protein>
<proteinExistence type="predicted"/>
<evidence type="ECO:0000313" key="1">
    <source>
        <dbReference type="EMBL" id="KAF2105256.1"/>
    </source>
</evidence>
<evidence type="ECO:0008006" key="3">
    <source>
        <dbReference type="Google" id="ProtNLM"/>
    </source>
</evidence>
<dbReference type="Pfam" id="PF11951">
    <property type="entry name" value="Fungal_trans_2"/>
    <property type="match status" value="1"/>
</dbReference>
<dbReference type="PANTHER" id="PTHR37540:SF5">
    <property type="entry name" value="TRANSCRIPTION FACTOR DOMAIN-CONTAINING PROTEIN"/>
    <property type="match status" value="1"/>
</dbReference>
<evidence type="ECO:0000313" key="2">
    <source>
        <dbReference type="Proteomes" id="UP000799770"/>
    </source>
</evidence>
<name>A0A6A5YDT0_9PLEO</name>
<dbReference type="InterPro" id="IPR021858">
    <property type="entry name" value="Fun_TF"/>
</dbReference>
<reference evidence="1" key="1">
    <citation type="journal article" date="2020" name="Stud. Mycol.">
        <title>101 Dothideomycetes genomes: a test case for predicting lifestyles and emergence of pathogens.</title>
        <authorList>
            <person name="Haridas S."/>
            <person name="Albert R."/>
            <person name="Binder M."/>
            <person name="Bloem J."/>
            <person name="Labutti K."/>
            <person name="Salamov A."/>
            <person name="Andreopoulos B."/>
            <person name="Baker S."/>
            <person name="Barry K."/>
            <person name="Bills G."/>
            <person name="Bluhm B."/>
            <person name="Cannon C."/>
            <person name="Castanera R."/>
            <person name="Culley D."/>
            <person name="Daum C."/>
            <person name="Ezra D."/>
            <person name="Gonzalez J."/>
            <person name="Henrissat B."/>
            <person name="Kuo A."/>
            <person name="Liang C."/>
            <person name="Lipzen A."/>
            <person name="Lutzoni F."/>
            <person name="Magnuson J."/>
            <person name="Mondo S."/>
            <person name="Nolan M."/>
            <person name="Ohm R."/>
            <person name="Pangilinan J."/>
            <person name="Park H.-J."/>
            <person name="Ramirez L."/>
            <person name="Alfaro M."/>
            <person name="Sun H."/>
            <person name="Tritt A."/>
            <person name="Yoshinaga Y."/>
            <person name="Zwiers L.-H."/>
            <person name="Turgeon B."/>
            <person name="Goodwin S."/>
            <person name="Spatafora J."/>
            <person name="Crous P."/>
            <person name="Grigoriev I."/>
        </authorList>
    </citation>
    <scope>NUCLEOTIDE SEQUENCE</scope>
    <source>
        <strain evidence="1">CBS 627.86</strain>
    </source>
</reference>
<sequence length="472" mass="53725">MANPPNTTFTFINVSHPSELKRQEMVDHIRCSAMTNFGKMRRKRRAKAQKNEIVFELQASEEVAAVVPMSRIGIDAADPFEAGHLKWDAEATRLMGNIFGANNGQSPALLHAWQSVAFYDEFSFQTAKAIASLNGEKLRRGTLLVEDTPESLALHNKALQMLSKRLDDPQQHTSDSVIGAMSGLLTYDWTIGNFEGWNWHMSGLLKMINLRGGIRTLSREQMHITLAWTDICGAYAQDIAPHFPMPKTWQQAIEIDIDDENDVVPASSSDSIIRTWKEELPEYDAWISIFKLIVRLVPDHSIPANCWMEPIIHRLLSLRPMRHGIETRGAIIEEACRIGTLLFLSRSWREFGVLSIRTTLLRRNLLAMLRRYFAEWGRLRPLLLWVLVQAAQEAESQAERYQFNIRISMVMSKLNIADWDGLVEVLKGVVWSGEIADAAWEPGQRDLTSLIATQPQVEFENCIDFNLPKQDM</sequence>
<dbReference type="AlphaFoldDB" id="A0A6A5YDT0"/>
<accession>A0A6A5YDT0</accession>
<gene>
    <name evidence="1" type="ORF">BDV96DRAFT_608395</name>
</gene>
<dbReference type="PANTHER" id="PTHR37540">
    <property type="entry name" value="TRANSCRIPTION FACTOR (ACR-2), PUTATIVE-RELATED-RELATED"/>
    <property type="match status" value="1"/>
</dbReference>
<keyword evidence="2" id="KW-1185">Reference proteome</keyword>